<dbReference type="PANTHER" id="PTHR36456">
    <property type="entry name" value="UPF0232 PROTEIN SCO3875"/>
    <property type="match status" value="1"/>
</dbReference>
<dbReference type="AlphaFoldDB" id="A0A2P2E388"/>
<accession>A0A2P2E388</accession>
<organism evidence="1 2">
    <name type="scientific">Leptospira ryugenii</name>
    <dbReference type="NCBI Taxonomy" id="1917863"/>
    <lineage>
        <taxon>Bacteria</taxon>
        <taxon>Pseudomonadati</taxon>
        <taxon>Spirochaetota</taxon>
        <taxon>Spirochaetia</taxon>
        <taxon>Leptospirales</taxon>
        <taxon>Leptospiraceae</taxon>
        <taxon>Leptospira</taxon>
    </lineage>
</organism>
<dbReference type="PANTHER" id="PTHR36456:SF1">
    <property type="entry name" value="UPF0232 PROTEIN SCO3875"/>
    <property type="match status" value="1"/>
</dbReference>
<keyword evidence="2" id="KW-1185">Reference proteome</keyword>
<evidence type="ECO:0000313" key="1">
    <source>
        <dbReference type="EMBL" id="GBF51331.1"/>
    </source>
</evidence>
<evidence type="ECO:0000313" key="2">
    <source>
        <dbReference type="Proteomes" id="UP000245133"/>
    </source>
</evidence>
<gene>
    <name evidence="1" type="ORF">LPTSP4_28630</name>
</gene>
<proteinExistence type="predicted"/>
<evidence type="ECO:0008006" key="3">
    <source>
        <dbReference type="Google" id="ProtNLM"/>
    </source>
</evidence>
<comment type="caution">
    <text evidence="1">The sequence shown here is derived from an EMBL/GenBank/DDBJ whole genome shotgun (WGS) entry which is preliminary data.</text>
</comment>
<name>A0A2P2E388_9LEPT</name>
<dbReference type="EMBL" id="BFBB01000008">
    <property type="protein sequence ID" value="GBF51331.1"/>
    <property type="molecule type" value="Genomic_DNA"/>
</dbReference>
<dbReference type="Proteomes" id="UP000245133">
    <property type="component" value="Unassembled WGS sequence"/>
</dbReference>
<protein>
    <recommendedName>
        <fullName evidence="3">DUF721 domain-containing protein</fullName>
    </recommendedName>
</protein>
<reference evidence="1 2" key="1">
    <citation type="submission" date="2018-02" db="EMBL/GenBank/DDBJ databases">
        <title>Novel Leptospira species isolated from soil and water in Japan.</title>
        <authorList>
            <person name="Nakao R."/>
            <person name="Masuzawa T."/>
        </authorList>
    </citation>
    <scope>NUCLEOTIDE SEQUENCE [LARGE SCALE GENOMIC DNA]</scope>
    <source>
        <strain evidence="1 2">YH101</strain>
    </source>
</reference>
<sequence length="101" mass="11487">MKKVDLGDFLSSLDKLGINQQSLLIDQDLNKIKVVWKDLVGAVLGDHSEPVKLTEIICVIQCNHSLVSQELKFSELEILKKINKIIHPRRVQKLQFKVGKV</sequence>
<dbReference type="Pfam" id="PF05258">
    <property type="entry name" value="DciA"/>
    <property type="match status" value="1"/>
</dbReference>
<dbReference type="RefSeq" id="WP_167837019.1">
    <property type="nucleotide sequence ID" value="NZ_BFBB01000008.1"/>
</dbReference>
<dbReference type="InterPro" id="IPR007922">
    <property type="entry name" value="DciA-like"/>
</dbReference>